<evidence type="ECO:0000256" key="5">
    <source>
        <dbReference type="ARBA" id="ARBA00022737"/>
    </source>
</evidence>
<dbReference type="InterPro" id="IPR000209">
    <property type="entry name" value="Peptidase_S8/S53_dom"/>
</dbReference>
<evidence type="ECO:0000313" key="17">
    <source>
        <dbReference type="Proteomes" id="UP000030014"/>
    </source>
</evidence>
<dbReference type="PROSITE" id="PS51892">
    <property type="entry name" value="SUBTILASE"/>
    <property type="match status" value="1"/>
</dbReference>
<evidence type="ECO:0000256" key="11">
    <source>
        <dbReference type="SAM" id="SignalP"/>
    </source>
</evidence>
<dbReference type="InterPro" id="IPR025883">
    <property type="entry name" value="Cadherin-like_domain"/>
</dbReference>
<dbReference type="PANTHER" id="PTHR43399">
    <property type="entry name" value="SUBTILISIN-RELATED"/>
    <property type="match status" value="1"/>
</dbReference>
<feature type="domain" description="Peptidase S8/S53" evidence="12">
    <location>
        <begin position="60"/>
        <end position="516"/>
    </location>
</feature>
<reference evidence="16 17" key="1">
    <citation type="submission" date="2014-01" db="EMBL/GenBank/DDBJ databases">
        <title>Plasmidome dynamics in the species complex Clostridium novyi sensu lato converts strains of independent lineages into distinctly different pathogens.</title>
        <authorList>
            <person name="Skarin H."/>
            <person name="Segerman B."/>
        </authorList>
    </citation>
    <scope>NUCLEOTIDE SEQUENCE [LARGE SCALE GENOMIC DNA]</scope>
    <source>
        <strain evidence="16 17">DC5</strain>
    </source>
</reference>
<gene>
    <name evidence="16" type="ORF">Z955_09140</name>
</gene>
<evidence type="ECO:0000313" key="16">
    <source>
        <dbReference type="EMBL" id="KGM98973.1"/>
    </source>
</evidence>
<dbReference type="Gene3D" id="2.60.40.4070">
    <property type="match status" value="1"/>
</dbReference>
<name>A0A0A0IEM4_CLOBO</name>
<dbReference type="InterPro" id="IPR051048">
    <property type="entry name" value="Peptidase_S8/S53_subtilisin"/>
</dbReference>
<dbReference type="Pfam" id="PF09136">
    <property type="entry name" value="Glucodextran_B"/>
    <property type="match status" value="1"/>
</dbReference>
<dbReference type="PRINTS" id="PR00723">
    <property type="entry name" value="SUBTILISIN"/>
</dbReference>
<dbReference type="InterPro" id="IPR003137">
    <property type="entry name" value="PA_domain"/>
</dbReference>
<dbReference type="CDD" id="cd07475">
    <property type="entry name" value="Peptidases_S8_C5a_Peptidase"/>
    <property type="match status" value="1"/>
</dbReference>
<feature type="domain" description="PA" evidence="13">
    <location>
        <begin position="306"/>
        <end position="383"/>
    </location>
</feature>
<feature type="active site" description="Charge relay system" evidence="8 9">
    <location>
        <position position="125"/>
    </location>
</feature>
<proteinExistence type="inferred from homology"/>
<dbReference type="Gene3D" id="3.50.30.30">
    <property type="match status" value="1"/>
</dbReference>
<evidence type="ECO:0000256" key="3">
    <source>
        <dbReference type="ARBA" id="ARBA00022670"/>
    </source>
</evidence>
<accession>A0A0A0IEM4</accession>
<evidence type="ECO:0000256" key="9">
    <source>
        <dbReference type="PROSITE-ProRule" id="PRU01240"/>
    </source>
</evidence>
<dbReference type="InterPro" id="IPR022398">
    <property type="entry name" value="Peptidase_S8_His-AS"/>
</dbReference>
<evidence type="ECO:0000259" key="14">
    <source>
        <dbReference type="Pfam" id="PF06280"/>
    </source>
</evidence>
<evidence type="ECO:0000259" key="13">
    <source>
        <dbReference type="Pfam" id="PF02225"/>
    </source>
</evidence>
<dbReference type="Pfam" id="PF02225">
    <property type="entry name" value="PA"/>
    <property type="match status" value="1"/>
</dbReference>
<dbReference type="Gene3D" id="2.60.40.10">
    <property type="entry name" value="Immunoglobulins"/>
    <property type="match status" value="3"/>
</dbReference>
<dbReference type="Gene3D" id="3.40.50.200">
    <property type="entry name" value="Peptidase S8/S53 domain"/>
    <property type="match status" value="1"/>
</dbReference>
<feature type="active site" description="Charge relay system" evidence="8 9">
    <location>
        <position position="451"/>
    </location>
</feature>
<comment type="caution">
    <text evidence="16">The sequence shown here is derived from an EMBL/GenBank/DDBJ whole genome shotgun (WGS) entry which is preliminary data.</text>
</comment>
<keyword evidence="2" id="KW-0964">Secreted</keyword>
<dbReference type="InterPro" id="IPR023827">
    <property type="entry name" value="Peptidase_S8_Asp-AS"/>
</dbReference>
<feature type="active site" description="Charge relay system" evidence="8 9">
    <location>
        <position position="69"/>
    </location>
</feature>
<evidence type="ECO:0000256" key="7">
    <source>
        <dbReference type="ARBA" id="ARBA00022825"/>
    </source>
</evidence>
<dbReference type="PROSITE" id="PS00138">
    <property type="entry name" value="SUBTILASE_SER"/>
    <property type="match status" value="1"/>
</dbReference>
<dbReference type="InterPro" id="IPR046450">
    <property type="entry name" value="PA_dom_sf"/>
</dbReference>
<keyword evidence="3 9" id="KW-0645">Protease</keyword>
<feature type="signal peptide" evidence="11">
    <location>
        <begin position="1"/>
        <end position="27"/>
    </location>
</feature>
<organism evidence="16 17">
    <name type="scientific">Clostridium botulinum C/D str. DC5</name>
    <dbReference type="NCBI Taxonomy" id="1443128"/>
    <lineage>
        <taxon>Bacteria</taxon>
        <taxon>Bacillati</taxon>
        <taxon>Bacillota</taxon>
        <taxon>Clostridia</taxon>
        <taxon>Eubacteriales</taxon>
        <taxon>Clostridiaceae</taxon>
        <taxon>Clostridium</taxon>
    </lineage>
</organism>
<evidence type="ECO:0000259" key="12">
    <source>
        <dbReference type="Pfam" id="PF00082"/>
    </source>
</evidence>
<dbReference type="PANTHER" id="PTHR43399:SF4">
    <property type="entry name" value="CELL WALL-ASSOCIATED PROTEASE"/>
    <property type="match status" value="1"/>
</dbReference>
<evidence type="ECO:0000256" key="1">
    <source>
        <dbReference type="ARBA" id="ARBA00011073"/>
    </source>
</evidence>
<comment type="similarity">
    <text evidence="1 9 10">Belongs to the peptidase S8 family.</text>
</comment>
<evidence type="ECO:0000256" key="2">
    <source>
        <dbReference type="ARBA" id="ARBA00022525"/>
    </source>
</evidence>
<dbReference type="Pfam" id="PF06280">
    <property type="entry name" value="fn3_5"/>
    <property type="match status" value="1"/>
</dbReference>
<dbReference type="Pfam" id="PF12733">
    <property type="entry name" value="Cadherin-like"/>
    <property type="match status" value="1"/>
</dbReference>
<evidence type="ECO:0000259" key="15">
    <source>
        <dbReference type="Pfam" id="PF12733"/>
    </source>
</evidence>
<dbReference type="Pfam" id="PF00082">
    <property type="entry name" value="Peptidase_S8"/>
    <property type="match status" value="1"/>
</dbReference>
<evidence type="ECO:0000256" key="8">
    <source>
        <dbReference type="PIRSR" id="PIRSR615500-1"/>
    </source>
</evidence>
<evidence type="ECO:0000256" key="4">
    <source>
        <dbReference type="ARBA" id="ARBA00022729"/>
    </source>
</evidence>
<keyword evidence="6 9" id="KW-0378">Hydrolase</keyword>
<keyword evidence="5" id="KW-0677">Repeat</keyword>
<dbReference type="Gene3D" id="2.60.40.1710">
    <property type="entry name" value="Subtilisin-like superfamily"/>
    <property type="match status" value="1"/>
</dbReference>
<dbReference type="PROSITE" id="PS00136">
    <property type="entry name" value="SUBTILASE_ASP"/>
    <property type="match status" value="1"/>
</dbReference>
<dbReference type="InterPro" id="IPR023828">
    <property type="entry name" value="Peptidase_S8_Ser-AS"/>
</dbReference>
<keyword evidence="4 11" id="KW-0732">Signal</keyword>
<keyword evidence="7 9" id="KW-0720">Serine protease</keyword>
<dbReference type="Proteomes" id="UP000030014">
    <property type="component" value="Unassembled WGS sequence"/>
</dbReference>
<dbReference type="PROSITE" id="PS00137">
    <property type="entry name" value="SUBTILASE_HIS"/>
    <property type="match status" value="1"/>
</dbReference>
<dbReference type="CDD" id="cd02133">
    <property type="entry name" value="PA_C5a_like"/>
    <property type="match status" value="1"/>
</dbReference>
<dbReference type="InterPro" id="IPR010435">
    <property type="entry name" value="C5a/SBT2-like_Fn3"/>
</dbReference>
<dbReference type="AlphaFoldDB" id="A0A0A0IEM4"/>
<sequence>MKRKKILSLILTASILSSTLFTIGASAIELPEVTKVNANMSSAKDITNVLKEWKTFNYKGEGMVISVIDSGIDYRHKDMKLTDPSKAKIKTKNPQGKGKYYTDKIPYGYNYADKNYNIIDTGSMHGMHVAGIVAANGKTDEVSKFEAIQGIAPEAQLLAMKVFSNDPDYPSCNDEDVVNAINDSVRLGADVINMSLGSDAGFVKMTEPIQNAVKQAENKGIVVVISAGNSSYSTSPKKVPGVVDTAIVGSPSTAKEALSVASFENTKLNQQALTYISNNKSKDIAYLTSEINPIDKLKSDYNIVDCGLGTKKDFQNNKVKGKIALVQRGENTFIEKKLNAQNAGAVGVIVFNKDNEKGYIGMAIDPNVTIPAIFVTNEDGKELKNAITKGVKIKFNNKKIRIDNPNKNAMSDFSSWGPAPSLDFKPQITAPGGNILSTANDDKYKYMSGTSMAAPHTSGIMALVLQHLKTLQLNNLTPMQRAKLAKNLVINTSVPQIDKDSKNSSLPYSPRKQGSGLIDALNSIKNSIVILSEDNQSTVALKQLDTNIKKFTLTFKNFGNKEKTYFPKDMYGVLTEEKDKIHETALNEATISFDKNELVIPANGEAKLEVTLNIPNSCPKGIFVEGFLNFIPKSKDDVKLGIPYMGFYGNWDESPIIDKPIWEKGSYLKTTGVYKIYKKNNELLLGVNGKDEKTSTPIVNKDLITVSPNEDGISITPKIALLRNAKVLIVNVLDSKGNLVRTLSINKDVSKNKWVKSPEDPLQDDNYKEISPFKWDLTYYNSSKGIYETVPDGQYYFEIKSKVDFKDSKFQNIKLPIKVDSTAPELIYTSNTNSNTRNYKLKFKAKESLSGIKNFKVMLNGQYIKDKTDNYNLSLKPNARGEYTVDLNLLEGNNKIVISSRDNAENVSNLSMDVHVNTLTITSPTSNNSLPSGNFTLNYKSDENLNKETDHYNILVDGNIIAKNHKGLSYKFDNLTSWKHVITVEAYDNKNNKLASNSVNVVVENKNLYINFTGLKREGSFYKYPATIIKGDLSTKVKSFKVQGEDVKINSDLSFNKLINLKDGQNKVQVLATDNNGKEHKYALNLYCDLVSPDLILKENINDIITVDKSTKSYKLKCSIKDNNHGFKLFVNGNEINSSKDMYDKFGEYETDINLNEGINDVEIKAVDIAGNSTIKHLKIKR</sequence>
<dbReference type="InterPro" id="IPR034216">
    <property type="entry name" value="C5a_Peptidase"/>
</dbReference>
<dbReference type="RefSeq" id="WP_039259627.1">
    <property type="nucleotide sequence ID" value="NZ_JDRY01000040.1"/>
</dbReference>
<dbReference type="EMBL" id="JDRY01000040">
    <property type="protein sequence ID" value="KGM98973.1"/>
    <property type="molecule type" value="Genomic_DNA"/>
</dbReference>
<feature type="chain" id="PRO_5001963665" evidence="11">
    <location>
        <begin position="28"/>
        <end position="1182"/>
    </location>
</feature>
<evidence type="ECO:0000256" key="10">
    <source>
        <dbReference type="RuleBase" id="RU003355"/>
    </source>
</evidence>
<feature type="domain" description="Cadherin-like beta-sandwich-like" evidence="15">
    <location>
        <begin position="1105"/>
        <end position="1174"/>
    </location>
</feature>
<dbReference type="InterPro" id="IPR036852">
    <property type="entry name" value="Peptidase_S8/S53_dom_sf"/>
</dbReference>
<protein>
    <submittedName>
        <fullName evidence="16">Serine protease</fullName>
    </submittedName>
</protein>
<dbReference type="InterPro" id="IPR015500">
    <property type="entry name" value="Peptidase_S8_subtilisin-rel"/>
</dbReference>
<dbReference type="GO" id="GO:0006508">
    <property type="term" value="P:proteolysis"/>
    <property type="evidence" value="ECO:0007669"/>
    <property type="project" value="UniProtKB-KW"/>
</dbReference>
<evidence type="ECO:0000256" key="6">
    <source>
        <dbReference type="ARBA" id="ARBA00022801"/>
    </source>
</evidence>
<dbReference type="SUPFAM" id="SSF52743">
    <property type="entry name" value="Subtilisin-like"/>
    <property type="match status" value="1"/>
</dbReference>
<dbReference type="GO" id="GO:0016020">
    <property type="term" value="C:membrane"/>
    <property type="evidence" value="ECO:0007669"/>
    <property type="project" value="InterPro"/>
</dbReference>
<dbReference type="InterPro" id="IPR013783">
    <property type="entry name" value="Ig-like_fold"/>
</dbReference>
<dbReference type="SUPFAM" id="SSF52025">
    <property type="entry name" value="PA domain"/>
    <property type="match status" value="1"/>
</dbReference>
<dbReference type="GO" id="GO:0004252">
    <property type="term" value="F:serine-type endopeptidase activity"/>
    <property type="evidence" value="ECO:0007669"/>
    <property type="project" value="UniProtKB-UniRule"/>
</dbReference>
<feature type="domain" description="C5a peptidase/Subtilisin-like protease SBT2-like Fn3-like" evidence="14">
    <location>
        <begin position="539"/>
        <end position="645"/>
    </location>
</feature>